<dbReference type="AlphaFoldDB" id="A0A9N8YTC7"/>
<dbReference type="Proteomes" id="UP000789375">
    <property type="component" value="Unassembled WGS sequence"/>
</dbReference>
<name>A0A9N8YTC7_FUNMO</name>
<reference evidence="1" key="1">
    <citation type="submission" date="2021-06" db="EMBL/GenBank/DDBJ databases">
        <authorList>
            <person name="Kallberg Y."/>
            <person name="Tangrot J."/>
            <person name="Rosling A."/>
        </authorList>
    </citation>
    <scope>NUCLEOTIDE SEQUENCE</scope>
    <source>
        <strain evidence="1">87-6 pot B 2015</strain>
    </source>
</reference>
<evidence type="ECO:0000313" key="1">
    <source>
        <dbReference type="EMBL" id="CAG8447741.1"/>
    </source>
</evidence>
<protein>
    <submittedName>
        <fullName evidence="1">5563_t:CDS:1</fullName>
    </submittedName>
</protein>
<gene>
    <name evidence="1" type="ORF">FMOSSE_LOCUS1296</name>
</gene>
<sequence>DMTDVDCNPKRAISIIYNPEGVMSIGCSPEEVTDEVCFLSDIKSGIIK</sequence>
<comment type="caution">
    <text evidence="1">The sequence shown here is derived from an EMBL/GenBank/DDBJ whole genome shotgun (WGS) entry which is preliminary data.</text>
</comment>
<keyword evidence="2" id="KW-1185">Reference proteome</keyword>
<organism evidence="1 2">
    <name type="scientific">Funneliformis mosseae</name>
    <name type="common">Endomycorrhizal fungus</name>
    <name type="synonym">Glomus mosseae</name>
    <dbReference type="NCBI Taxonomy" id="27381"/>
    <lineage>
        <taxon>Eukaryota</taxon>
        <taxon>Fungi</taxon>
        <taxon>Fungi incertae sedis</taxon>
        <taxon>Mucoromycota</taxon>
        <taxon>Glomeromycotina</taxon>
        <taxon>Glomeromycetes</taxon>
        <taxon>Glomerales</taxon>
        <taxon>Glomeraceae</taxon>
        <taxon>Funneliformis</taxon>
    </lineage>
</organism>
<dbReference type="EMBL" id="CAJVPP010000147">
    <property type="protein sequence ID" value="CAG8447741.1"/>
    <property type="molecule type" value="Genomic_DNA"/>
</dbReference>
<feature type="non-terminal residue" evidence="1">
    <location>
        <position position="1"/>
    </location>
</feature>
<proteinExistence type="predicted"/>
<accession>A0A9N8YTC7</accession>
<evidence type="ECO:0000313" key="2">
    <source>
        <dbReference type="Proteomes" id="UP000789375"/>
    </source>
</evidence>